<accession>A0A090KWK1</accession>
<evidence type="ECO:0000256" key="8">
    <source>
        <dbReference type="ARBA" id="ARBA00022989"/>
    </source>
</evidence>
<dbReference type="CTD" id="36385022"/>
<dbReference type="PANTHER" id="PTHR15422:SF24">
    <property type="entry name" value="DOMON RELATED DOMAIN-CONTAINING PROTEIN"/>
    <property type="match status" value="1"/>
</dbReference>
<feature type="transmembrane region" description="Helical" evidence="12">
    <location>
        <begin position="379"/>
        <end position="402"/>
    </location>
</feature>
<dbReference type="GO" id="GO:0046872">
    <property type="term" value="F:metal ion binding"/>
    <property type="evidence" value="ECO:0007669"/>
    <property type="project" value="UniProtKB-KW"/>
</dbReference>
<evidence type="ECO:0000256" key="5">
    <source>
        <dbReference type="ARBA" id="ARBA00022692"/>
    </source>
</evidence>
<evidence type="ECO:0000256" key="12">
    <source>
        <dbReference type="SAM" id="Phobius"/>
    </source>
</evidence>
<keyword evidence="8 12" id="KW-1133">Transmembrane helix</keyword>
<feature type="transmembrane region" description="Helical" evidence="12">
    <location>
        <begin position="479"/>
        <end position="500"/>
    </location>
</feature>
<keyword evidence="7" id="KW-0249">Electron transport</keyword>
<evidence type="ECO:0000313" key="16">
    <source>
        <dbReference type="EMBL" id="CEF60211.1"/>
    </source>
</evidence>
<dbReference type="CDD" id="cd08760">
    <property type="entry name" value="Cyt_b561_FRRS1_like"/>
    <property type="match status" value="1"/>
</dbReference>
<evidence type="ECO:0000256" key="4">
    <source>
        <dbReference type="ARBA" id="ARBA00022617"/>
    </source>
</evidence>
<evidence type="ECO:0000256" key="13">
    <source>
        <dbReference type="SAM" id="SignalP"/>
    </source>
</evidence>
<keyword evidence="6" id="KW-0479">Metal-binding</keyword>
<keyword evidence="3" id="KW-0813">Transport</keyword>
<feature type="transmembrane region" description="Helical" evidence="12">
    <location>
        <begin position="302"/>
        <end position="321"/>
    </location>
</feature>
<dbReference type="GO" id="GO:0140571">
    <property type="term" value="F:transmembrane ascorbate ferrireductase activity"/>
    <property type="evidence" value="ECO:0007669"/>
    <property type="project" value="UniProtKB-EC"/>
</dbReference>
<name>A0A090KWK1_STRRB</name>
<evidence type="ECO:0000259" key="14">
    <source>
        <dbReference type="PROSITE" id="PS50836"/>
    </source>
</evidence>
<dbReference type="GO" id="GO:0140575">
    <property type="term" value="F:transmembrane monodehydroascorbate reductase activity"/>
    <property type="evidence" value="ECO:0007669"/>
    <property type="project" value="InterPro"/>
</dbReference>
<dbReference type="Pfam" id="PF03188">
    <property type="entry name" value="Cytochrom_B561"/>
    <property type="match status" value="1"/>
</dbReference>
<dbReference type="AlphaFoldDB" id="A0A090KWK1"/>
<dbReference type="WormBase" id="SRAE_X000195100">
    <property type="protein sequence ID" value="SRP05889"/>
    <property type="gene ID" value="WBGene00267528"/>
</dbReference>
<feature type="transmembrane region" description="Helical" evidence="12">
    <location>
        <begin position="258"/>
        <end position="281"/>
    </location>
</feature>
<keyword evidence="5 12" id="KW-0812">Transmembrane</keyword>
<dbReference type="Gene3D" id="1.20.120.1770">
    <property type="match status" value="1"/>
</dbReference>
<dbReference type="SMART" id="SM00665">
    <property type="entry name" value="B561"/>
    <property type="match status" value="1"/>
</dbReference>
<reference evidence="17" key="2">
    <citation type="submission" date="2014-09" db="EMBL/GenBank/DDBJ databases">
        <authorList>
            <person name="Martin A.A."/>
        </authorList>
    </citation>
    <scope>NUCLEOTIDE SEQUENCE</scope>
    <source>
        <strain evidence="17">ED321</strain>
    </source>
</reference>
<evidence type="ECO:0000256" key="3">
    <source>
        <dbReference type="ARBA" id="ARBA00022448"/>
    </source>
</evidence>
<dbReference type="GO" id="GO:0016020">
    <property type="term" value="C:membrane"/>
    <property type="evidence" value="ECO:0007669"/>
    <property type="project" value="UniProtKB-SubCell"/>
</dbReference>
<dbReference type="PROSITE" id="PS50939">
    <property type="entry name" value="CYTOCHROME_B561"/>
    <property type="match status" value="1"/>
</dbReference>
<reference evidence="16" key="1">
    <citation type="submission" date="2014-09" db="EMBL/GenBank/DDBJ databases">
        <authorList>
            <person name="Aslett A.Martin."/>
        </authorList>
    </citation>
    <scope>NUCLEOTIDE SEQUENCE</scope>
    <source>
        <strain evidence="16">ED321 Heterogonic</strain>
    </source>
</reference>
<dbReference type="OMA" id="VFNWGHW"/>
<dbReference type="PANTHER" id="PTHR15422">
    <property type="entry name" value="OS05G0565100 PROTEIN"/>
    <property type="match status" value="1"/>
</dbReference>
<comment type="subcellular location">
    <subcellularLocation>
        <location evidence="2">Membrane</location>
        <topology evidence="2">Multi-pass membrane protein</topology>
    </subcellularLocation>
</comment>
<dbReference type="WBParaSite" id="SRAE_X000195100.1">
    <property type="protein sequence ID" value="SRAE_X000195100.1"/>
    <property type="gene ID" value="WBGene00267528"/>
</dbReference>
<evidence type="ECO:0000256" key="11">
    <source>
        <dbReference type="ARBA" id="ARBA00024225"/>
    </source>
</evidence>
<dbReference type="EC" id="7.2.1.3" evidence="11"/>
<keyword evidence="17" id="KW-1185">Reference proteome</keyword>
<organism evidence="16">
    <name type="scientific">Strongyloides ratti</name>
    <name type="common">Parasitic roundworm</name>
    <dbReference type="NCBI Taxonomy" id="34506"/>
    <lineage>
        <taxon>Eukaryota</taxon>
        <taxon>Metazoa</taxon>
        <taxon>Ecdysozoa</taxon>
        <taxon>Nematoda</taxon>
        <taxon>Chromadorea</taxon>
        <taxon>Rhabditida</taxon>
        <taxon>Tylenchina</taxon>
        <taxon>Panagrolaimomorpha</taxon>
        <taxon>Strongyloidoidea</taxon>
        <taxon>Strongyloididae</taxon>
        <taxon>Strongyloides</taxon>
    </lineage>
</organism>
<feature type="transmembrane region" description="Helical" evidence="12">
    <location>
        <begin position="414"/>
        <end position="434"/>
    </location>
</feature>
<dbReference type="Proteomes" id="UP000035682">
    <property type="component" value="Unplaced"/>
</dbReference>
<feature type="transmembrane region" description="Helical" evidence="12">
    <location>
        <begin position="341"/>
        <end position="358"/>
    </location>
</feature>
<dbReference type="EMBL" id="LN609397">
    <property type="protein sequence ID" value="CEF60211.1"/>
    <property type="molecule type" value="Genomic_DNA"/>
</dbReference>
<dbReference type="GeneID" id="36385022"/>
<dbReference type="InterPro" id="IPR006593">
    <property type="entry name" value="Cyt_b561/ferric_Rdtase_TM"/>
</dbReference>
<reference evidence="18" key="3">
    <citation type="submission" date="2020-12" db="UniProtKB">
        <authorList>
            <consortium name="WormBaseParasite"/>
        </authorList>
    </citation>
    <scope>IDENTIFICATION</scope>
</reference>
<evidence type="ECO:0000256" key="1">
    <source>
        <dbReference type="ARBA" id="ARBA00001970"/>
    </source>
</evidence>
<dbReference type="OrthoDB" id="2419613at2759"/>
<keyword evidence="10 12" id="KW-0472">Membrane</keyword>
<gene>
    <name evidence="16 18 19" type="ORF">SRAE_X000195100</name>
</gene>
<proteinExistence type="predicted"/>
<comment type="cofactor">
    <cofactor evidence="1">
        <name>heme b</name>
        <dbReference type="ChEBI" id="CHEBI:60344"/>
    </cofactor>
</comment>
<evidence type="ECO:0000256" key="10">
    <source>
        <dbReference type="ARBA" id="ARBA00023136"/>
    </source>
</evidence>
<feature type="domain" description="DOMON" evidence="14">
    <location>
        <begin position="50"/>
        <end position="181"/>
    </location>
</feature>
<evidence type="ECO:0000313" key="18">
    <source>
        <dbReference type="WBParaSite" id="SRAE_X000195100.1"/>
    </source>
</evidence>
<keyword evidence="4" id="KW-0349">Heme</keyword>
<evidence type="ECO:0000313" key="19">
    <source>
        <dbReference type="WormBase" id="SRAE_X000195100"/>
    </source>
</evidence>
<keyword evidence="13" id="KW-0732">Signal</keyword>
<keyword evidence="9" id="KW-0408">Iron</keyword>
<dbReference type="PROSITE" id="PS50836">
    <property type="entry name" value="DOMON"/>
    <property type="match status" value="1"/>
</dbReference>
<dbReference type="RefSeq" id="XP_024499421.1">
    <property type="nucleotide sequence ID" value="XM_024654740.1"/>
</dbReference>
<feature type="signal peptide" evidence="13">
    <location>
        <begin position="1"/>
        <end position="24"/>
    </location>
</feature>
<protein>
    <recommendedName>
        <fullName evidence="11">ascorbate ferrireductase (transmembrane)</fullName>
        <ecNumber evidence="11">7.2.1.3</ecNumber>
    </recommendedName>
</protein>
<evidence type="ECO:0000259" key="15">
    <source>
        <dbReference type="PROSITE" id="PS50939"/>
    </source>
</evidence>
<feature type="domain" description="Cytochrome b561" evidence="15">
    <location>
        <begin position="223"/>
        <end position="440"/>
    </location>
</feature>
<sequence>MNFQIRSNILKFFLLFTFCCLSISQDNFNLSECNITKGCILQPTNCNPNTNCVYFFSYYQQNNRLIIEIGGSISTLNNAFIAVGFSNDPSMGDDAVTECSSFNGAPFSGRLSYNPGKSNRVVDVSMDANNEVMLRTNKVSLINGILYCNLNQSLIPPSSYSNSNEVLKRDVNQYYILIASGTTNGNNLRIHSLDTNSQLFPYISPQSVDINRYKRDINGQILSDPLTNINNNSLNNQQIILNDNAAAAQKYKKTLKKIHGILMIIGWSIFLTTGILAARYFKGNWPNTKLCGLLIWFHLHRTLNIIGIGVTIAAFAIIFVAESWTWTGPSIYKTDERNRSWGSVHSILGLLACCVAWAQPIGAVFRCSPDSSFRIIFRFFHGTFGILAWLGALSATMIAVVHFKSLFTNQTAALALYITYIAVTGIVIIINEFLTIRLWLITRKAVHSSEIEMVQVKNGKTYVERSDNVKKFYNLRYPVFLFFLVICIGTCVAISAIIGLS</sequence>
<evidence type="ECO:0000256" key="7">
    <source>
        <dbReference type="ARBA" id="ARBA00022982"/>
    </source>
</evidence>
<evidence type="ECO:0000256" key="9">
    <source>
        <dbReference type="ARBA" id="ARBA00023004"/>
    </source>
</evidence>
<evidence type="ECO:0000256" key="6">
    <source>
        <dbReference type="ARBA" id="ARBA00022723"/>
    </source>
</evidence>
<dbReference type="InterPro" id="IPR045150">
    <property type="entry name" value="CYB561D1/2"/>
</dbReference>
<feature type="chain" id="PRO_5015030130" description="ascorbate ferrireductase (transmembrane)" evidence="13">
    <location>
        <begin position="25"/>
        <end position="501"/>
    </location>
</feature>
<evidence type="ECO:0000256" key="2">
    <source>
        <dbReference type="ARBA" id="ARBA00004141"/>
    </source>
</evidence>
<dbReference type="GO" id="GO:0020037">
    <property type="term" value="F:heme binding"/>
    <property type="evidence" value="ECO:0007669"/>
    <property type="project" value="TreeGrafter"/>
</dbReference>
<dbReference type="InterPro" id="IPR005018">
    <property type="entry name" value="DOMON_domain"/>
</dbReference>
<evidence type="ECO:0000313" key="17">
    <source>
        <dbReference type="Proteomes" id="UP000035682"/>
    </source>
</evidence>